<dbReference type="GO" id="GO:0008270">
    <property type="term" value="F:zinc ion binding"/>
    <property type="evidence" value="ECO:0007669"/>
    <property type="project" value="TreeGrafter"/>
</dbReference>
<name>D8LFU2_ECTSI</name>
<gene>
    <name evidence="2" type="ORF">Esi_0151_0077</name>
</gene>
<dbReference type="InterPro" id="IPR036465">
    <property type="entry name" value="vWFA_dom_sf"/>
</dbReference>
<evidence type="ECO:0000313" key="2">
    <source>
        <dbReference type="EMBL" id="CBN75666.1"/>
    </source>
</evidence>
<accession>D8LFU2</accession>
<sequence length="753" mass="78479">MSRFTQELSRYRDRRTFRSLPELTQETVEFELPLDSKGAMMRNGEVLLENGYLAQEPAAARPLVYLAVVDESGGPEYHDVMAEVLDTCVQRLPDDCRLGVVTVSDRVGLVDLAAPLPHVQLVDLGSGTGAGGGGGQGTAGQPGGGGGSWTEPSSAVGLSEVMSLEELLCPIGGNRELISANVRGLRGACRDGGAAAAGRAGTRVTGLAVKLLLNLLLGAAPGPAGAGATSTAGGGRDARDGRVGAPGRKTSTGASAAERGVGGGGFPFPGCRLMLFLGGAPDRGPGALGVVSPNVAGGGKRNVETEGFVHHQLFPGKPRALGFYRGQAYRAASCGVSVDVHCFANKTCGHFGLSSLAPLAMTTGGGVYRHSLLHQREGENRAVTVAREVCAELLQPRVLRRPLASFAMDFEFRGAGGGAELQWDEDEDASATVQSAFAYTAVVPDANASSEAASDNAINGGEATNAARMVTVRRLRVSTVRTDSSPSVEVVATAADPATVAAVLAHKVVSEARRSGFAEARGLLRDWLANFISGLAESLAASEGGRESAIPGGGGVEQAQALMANPLIVGVARQVFGLLQSPVLHPTKGIADERVSLLSRLSSLDPESLSIALYPEMQGYATPDIRLANSLSLSRQAVTEASPACRIFVVDTFWRVVVHYADSPASLAAGEAAGEAPLPFPPSRDSAIGQYLEMRRAVRPLAGQEVVYSRPGTPEAFFFEETLLEDRPLPRAEKAETFKGFFAEIVRDVLQTS</sequence>
<dbReference type="InParanoid" id="D8LFU2"/>
<evidence type="ECO:0000313" key="3">
    <source>
        <dbReference type="Proteomes" id="UP000002630"/>
    </source>
</evidence>
<dbReference type="PANTHER" id="PTHR13803:SF17">
    <property type="entry name" value="PROTEIN TRANSPORT PROTEIN SEC24"/>
    <property type="match status" value="1"/>
</dbReference>
<feature type="region of interest" description="Disordered" evidence="1">
    <location>
        <begin position="222"/>
        <end position="259"/>
    </location>
</feature>
<reference evidence="2 3" key="1">
    <citation type="journal article" date="2010" name="Nature">
        <title>The Ectocarpus genome and the independent evolution of multicellularity in brown algae.</title>
        <authorList>
            <person name="Cock J.M."/>
            <person name="Sterck L."/>
            <person name="Rouze P."/>
            <person name="Scornet D."/>
            <person name="Allen A.E."/>
            <person name="Amoutzias G."/>
            <person name="Anthouard V."/>
            <person name="Artiguenave F."/>
            <person name="Aury J.M."/>
            <person name="Badger J.H."/>
            <person name="Beszteri B."/>
            <person name="Billiau K."/>
            <person name="Bonnet E."/>
            <person name="Bothwell J.H."/>
            <person name="Bowler C."/>
            <person name="Boyen C."/>
            <person name="Brownlee C."/>
            <person name="Carrano C.J."/>
            <person name="Charrier B."/>
            <person name="Cho G.Y."/>
            <person name="Coelho S.M."/>
            <person name="Collen J."/>
            <person name="Corre E."/>
            <person name="Da Silva C."/>
            <person name="Delage L."/>
            <person name="Delaroque N."/>
            <person name="Dittami S.M."/>
            <person name="Doulbeau S."/>
            <person name="Elias M."/>
            <person name="Farnham G."/>
            <person name="Gachon C.M."/>
            <person name="Gschloessl B."/>
            <person name="Heesch S."/>
            <person name="Jabbari K."/>
            <person name="Jubin C."/>
            <person name="Kawai H."/>
            <person name="Kimura K."/>
            <person name="Kloareg B."/>
            <person name="Kupper F.C."/>
            <person name="Lang D."/>
            <person name="Le Bail A."/>
            <person name="Leblanc C."/>
            <person name="Lerouge P."/>
            <person name="Lohr M."/>
            <person name="Lopez P.J."/>
            <person name="Martens C."/>
            <person name="Maumus F."/>
            <person name="Michel G."/>
            <person name="Miranda-Saavedra D."/>
            <person name="Morales J."/>
            <person name="Moreau H."/>
            <person name="Motomura T."/>
            <person name="Nagasato C."/>
            <person name="Napoli C.A."/>
            <person name="Nelson D.R."/>
            <person name="Nyvall-Collen P."/>
            <person name="Peters A.F."/>
            <person name="Pommier C."/>
            <person name="Potin P."/>
            <person name="Poulain J."/>
            <person name="Quesneville H."/>
            <person name="Read B."/>
            <person name="Rensing S.A."/>
            <person name="Ritter A."/>
            <person name="Rousvoal S."/>
            <person name="Samanta M."/>
            <person name="Samson G."/>
            <person name="Schroeder D.C."/>
            <person name="Segurens B."/>
            <person name="Strittmatter M."/>
            <person name="Tonon T."/>
            <person name="Tregear J.W."/>
            <person name="Valentin K."/>
            <person name="von Dassow P."/>
            <person name="Yamagishi T."/>
            <person name="Van de Peer Y."/>
            <person name="Wincker P."/>
        </authorList>
    </citation>
    <scope>NUCLEOTIDE SEQUENCE [LARGE SCALE GENOMIC DNA]</scope>
    <source>
        <strain evidence="3">Ec32 / CCAP1310/4</strain>
    </source>
</reference>
<keyword evidence="3" id="KW-1185">Reference proteome</keyword>
<evidence type="ECO:0000256" key="1">
    <source>
        <dbReference type="SAM" id="MobiDB-lite"/>
    </source>
</evidence>
<dbReference type="PANTHER" id="PTHR13803">
    <property type="entry name" value="SEC24-RELATED PROTEIN"/>
    <property type="match status" value="1"/>
</dbReference>
<dbReference type="Proteomes" id="UP000002630">
    <property type="component" value="Unassembled WGS sequence"/>
</dbReference>
<dbReference type="GO" id="GO:0000149">
    <property type="term" value="F:SNARE binding"/>
    <property type="evidence" value="ECO:0007669"/>
    <property type="project" value="TreeGrafter"/>
</dbReference>
<proteinExistence type="predicted"/>
<dbReference type="EMBL" id="FN649760">
    <property type="protein sequence ID" value="CBN75666.1"/>
    <property type="molecule type" value="Genomic_DNA"/>
</dbReference>
<protein>
    <submittedName>
        <fullName evidence="2">Uncharacterized protein</fullName>
    </submittedName>
</protein>
<dbReference type="GO" id="GO:0090110">
    <property type="term" value="P:COPII-coated vesicle cargo loading"/>
    <property type="evidence" value="ECO:0007669"/>
    <property type="project" value="TreeGrafter"/>
</dbReference>
<feature type="compositionally biased region" description="Low complexity" evidence="1">
    <location>
        <begin position="222"/>
        <end position="231"/>
    </location>
</feature>
<dbReference type="Gene3D" id="3.40.50.410">
    <property type="entry name" value="von Willebrand factor, type A domain"/>
    <property type="match status" value="1"/>
</dbReference>
<dbReference type="AlphaFoldDB" id="D8LFU2"/>
<dbReference type="GO" id="GO:0030127">
    <property type="term" value="C:COPII vesicle coat"/>
    <property type="evidence" value="ECO:0007669"/>
    <property type="project" value="TreeGrafter"/>
</dbReference>
<feature type="region of interest" description="Disordered" evidence="1">
    <location>
        <begin position="130"/>
        <end position="154"/>
    </location>
</feature>
<dbReference type="InterPro" id="IPR050550">
    <property type="entry name" value="SEC23_SEC24_subfamily"/>
</dbReference>
<organism evidence="2 3">
    <name type="scientific">Ectocarpus siliculosus</name>
    <name type="common">Brown alga</name>
    <name type="synonym">Conferva siliculosa</name>
    <dbReference type="NCBI Taxonomy" id="2880"/>
    <lineage>
        <taxon>Eukaryota</taxon>
        <taxon>Sar</taxon>
        <taxon>Stramenopiles</taxon>
        <taxon>Ochrophyta</taxon>
        <taxon>PX clade</taxon>
        <taxon>Phaeophyceae</taxon>
        <taxon>Ectocarpales</taxon>
        <taxon>Ectocarpaceae</taxon>
        <taxon>Ectocarpus</taxon>
    </lineage>
</organism>
<dbReference type="STRING" id="2880.D8LFU2"/>
<dbReference type="Gene3D" id="1.20.120.730">
    <property type="entry name" value="Sec23/Sec24 helical domain"/>
    <property type="match status" value="1"/>
</dbReference>
<feature type="compositionally biased region" description="Gly residues" evidence="1">
    <location>
        <begin position="130"/>
        <end position="148"/>
    </location>
</feature>
<dbReference type="OrthoDB" id="49016at2759"/>
<dbReference type="SUPFAM" id="SSF53300">
    <property type="entry name" value="vWA-like"/>
    <property type="match status" value="2"/>
</dbReference>
<dbReference type="GO" id="GO:0070971">
    <property type="term" value="C:endoplasmic reticulum exit site"/>
    <property type="evidence" value="ECO:0007669"/>
    <property type="project" value="TreeGrafter"/>
</dbReference>
<dbReference type="eggNOG" id="KOG1985">
    <property type="taxonomic scope" value="Eukaryota"/>
</dbReference>